<dbReference type="InterPro" id="IPR020556">
    <property type="entry name" value="Amidase_CS"/>
</dbReference>
<evidence type="ECO:0000313" key="2">
    <source>
        <dbReference type="EMBL" id="SEJ34610.1"/>
    </source>
</evidence>
<dbReference type="Pfam" id="PF01425">
    <property type="entry name" value="Amidase"/>
    <property type="match status" value="1"/>
</dbReference>
<reference evidence="2 3" key="1">
    <citation type="submission" date="2016-10" db="EMBL/GenBank/DDBJ databases">
        <authorList>
            <person name="Varghese N."/>
            <person name="Submissions S."/>
        </authorList>
    </citation>
    <scope>NUCLEOTIDE SEQUENCE [LARGE SCALE GENOMIC DNA]</scope>
    <source>
        <strain evidence="2 3">LMG 22274</strain>
    </source>
</reference>
<gene>
    <name evidence="2" type="ORF">SAMN05216550_10492</name>
</gene>
<dbReference type="PANTHER" id="PTHR11895:SF176">
    <property type="entry name" value="AMIDASE AMID-RELATED"/>
    <property type="match status" value="1"/>
</dbReference>
<dbReference type="AlphaFoldDB" id="A0AAQ1JT27"/>
<evidence type="ECO:0000259" key="1">
    <source>
        <dbReference type="Pfam" id="PF01425"/>
    </source>
</evidence>
<protein>
    <submittedName>
        <fullName evidence="2">Aspartyl-tRNA(Asn)/glutamyl-tRNA(Gln) amidotransferase subunit A</fullName>
    </submittedName>
</protein>
<dbReference type="PROSITE" id="PS00571">
    <property type="entry name" value="AMIDASES"/>
    <property type="match status" value="1"/>
</dbReference>
<dbReference type="SUPFAM" id="SSF75304">
    <property type="entry name" value="Amidase signature (AS) enzymes"/>
    <property type="match status" value="1"/>
</dbReference>
<accession>A0AAQ1JT27</accession>
<dbReference type="Gene3D" id="3.90.1300.10">
    <property type="entry name" value="Amidase signature (AS) domain"/>
    <property type="match status" value="1"/>
</dbReference>
<feature type="domain" description="Amidase" evidence="1">
    <location>
        <begin position="39"/>
        <end position="448"/>
    </location>
</feature>
<dbReference type="InterPro" id="IPR000120">
    <property type="entry name" value="Amidase"/>
</dbReference>
<name>A0AAQ1JT27_9BURK</name>
<dbReference type="PANTHER" id="PTHR11895">
    <property type="entry name" value="TRANSAMIDASE"/>
    <property type="match status" value="1"/>
</dbReference>
<dbReference type="RefSeq" id="WP_208490368.1">
    <property type="nucleotide sequence ID" value="NZ_CADFGN010000007.1"/>
</dbReference>
<evidence type="ECO:0000313" key="3">
    <source>
        <dbReference type="Proteomes" id="UP000183529"/>
    </source>
</evidence>
<dbReference type="EMBL" id="FNZM01000004">
    <property type="protein sequence ID" value="SEJ34610.1"/>
    <property type="molecule type" value="Genomic_DNA"/>
</dbReference>
<proteinExistence type="predicted"/>
<dbReference type="GO" id="GO:0003824">
    <property type="term" value="F:catalytic activity"/>
    <property type="evidence" value="ECO:0007669"/>
    <property type="project" value="InterPro"/>
</dbReference>
<dbReference type="InterPro" id="IPR036928">
    <property type="entry name" value="AS_sf"/>
</dbReference>
<dbReference type="InterPro" id="IPR023631">
    <property type="entry name" value="Amidase_dom"/>
</dbReference>
<sequence length="462" mass="47559">MTEQDRPAAGSTSNITARAIAAAYKAGATDPVEVASEALARASRAGAAFISVDEAGALDAARASAARWRAGAPLSAFDGVPLAWKDLFDVAGSVTTAAAQIYRERAAATVDAPLVAAARRGGAIAIGKTNLSELAYSGLGLNPHFGTPVNPALDGEQGARAPGGSSSGSAVAVATGVVPLAMGTDTAGSIRVPAAFNGLTGYRASTARYPGEGVTGLSQTCDTSGPLAHDVTDCIDFDALLRGAARVAPLPDVRGQRFIYDERSLARFGVSDAVARNLDTFVARLARAGATIDTRTPASFLAACDVIRELGWIGSLEAFARYRSLLDSPDAVRLDARVRTRLEASRNVSATRLAELHARRADLLAAFAQELGDATLVLPTVPHVAPALAPLERDADLFARVNLATLALTMPGSFLDTPAVALPSGRDDAGLPTGAQLLRAQNDDDRLLAVAEAAQAVFSSQH</sequence>
<dbReference type="Proteomes" id="UP000183529">
    <property type="component" value="Unassembled WGS sequence"/>
</dbReference>
<organism evidence="2 3">
    <name type="scientific">Paraburkholderia tropica</name>
    <dbReference type="NCBI Taxonomy" id="92647"/>
    <lineage>
        <taxon>Bacteria</taxon>
        <taxon>Pseudomonadati</taxon>
        <taxon>Pseudomonadota</taxon>
        <taxon>Betaproteobacteria</taxon>
        <taxon>Burkholderiales</taxon>
        <taxon>Burkholderiaceae</taxon>
        <taxon>Paraburkholderia</taxon>
    </lineage>
</organism>
<comment type="caution">
    <text evidence="2">The sequence shown here is derived from an EMBL/GenBank/DDBJ whole genome shotgun (WGS) entry which is preliminary data.</text>
</comment>